<dbReference type="InterPro" id="IPR036280">
    <property type="entry name" value="Multihaem_cyt_sf"/>
</dbReference>
<feature type="region of interest" description="Disordered" evidence="1">
    <location>
        <begin position="293"/>
        <end position="332"/>
    </location>
</feature>
<dbReference type="InterPro" id="IPR023155">
    <property type="entry name" value="Cyt_c-552/4"/>
</dbReference>
<dbReference type="CDD" id="cd00060">
    <property type="entry name" value="FHA"/>
    <property type="match status" value="2"/>
</dbReference>
<feature type="region of interest" description="Disordered" evidence="1">
    <location>
        <begin position="212"/>
        <end position="237"/>
    </location>
</feature>
<dbReference type="Proteomes" id="UP000326354">
    <property type="component" value="Chromosome"/>
</dbReference>
<dbReference type="InterPro" id="IPR000253">
    <property type="entry name" value="FHA_dom"/>
</dbReference>
<dbReference type="InterPro" id="IPR050923">
    <property type="entry name" value="Cell_Proc_Reg/RNA_Proc"/>
</dbReference>
<dbReference type="RefSeq" id="WP_151971820.1">
    <property type="nucleotide sequence ID" value="NZ_AP019860.1"/>
</dbReference>
<dbReference type="SUPFAM" id="SSF48695">
    <property type="entry name" value="Multiheme cytochromes"/>
    <property type="match status" value="1"/>
</dbReference>
<feature type="region of interest" description="Disordered" evidence="1">
    <location>
        <begin position="377"/>
        <end position="416"/>
    </location>
</feature>
<feature type="region of interest" description="Disordered" evidence="1">
    <location>
        <begin position="429"/>
        <end position="496"/>
    </location>
</feature>
<reference evidence="4 5" key="1">
    <citation type="submission" date="2019-08" db="EMBL/GenBank/DDBJ databases">
        <title>Complete genome sequence of Candidatus Uab amorphum.</title>
        <authorList>
            <person name="Shiratori T."/>
            <person name="Suzuki S."/>
            <person name="Kakizawa Y."/>
            <person name="Ishida K."/>
        </authorList>
    </citation>
    <scope>NUCLEOTIDE SEQUENCE [LARGE SCALE GENOMIC DNA]</scope>
    <source>
        <strain evidence="4 5">SRT547</strain>
    </source>
</reference>
<sequence length="807" mass="90319">MINIRVSNEQGEVLKELQLGDGTHNIGRTPDNTIELRDMKVSRDHAKLIVEEGVCTIVDTNSTTGVFVNEEKILNETELRTGDVIHIGDMVLDISFEEFSGTKIEPNQIGCLRLISGGVSNLHVLNKTETIMGRIPECDIQVMDQMASRQHSKVVLQGGSYFLEDCNSSNGTFLNDIQITKQPLQNGDVIKICNHAYKFEIKDKGEVQMQVVSSQRPTPPPAPAPQPMISTARPTRATPPTMHGYEVSENKKGGSFVKVAALLVVIGLAGVGGYTYKDQIMKFVDSKIGKTGVENNTSENNSNDQNKNANIDNSNKNETANTDTGTDTNENNTEVGANLAKEIAAAEQLLQSNEQELQNILTEIEDHNRQLEDINDQINDSSHSDSSDGQEEVEELKREFSQLSSERKQALNKRNMWKSKAKKVYVQYKKMASGKRPKQPEKKPERPKQPEKKPERPKQPEKKPERPKQPEKKPERPKQPEKQPERPVQPPKQPGSIKITAAQIAEIKKINAIKNKPVDYKKIVTANKCGECHKQEKQVWQKTPHYKTYNDMSKKPRAKGIFKKLGLKGSIKRSGRCSKCHFTQQHTGRKVKAVMGVSCESCHGAGKDWLLIHNDKTRPKDERRKEAMSLGMNNPVDIYLIAQNCYGCHSVPDEELVNIGGHKAGSAFELVSWSQGMVRHNFVRANNSANAKSTPERLRVMFVAGLMLDLEYALRGLLKVTKPGTYYDTMLKKVDKTYKVLKAANNKSGGIKEIQELLTLFGKLNMKNRKHLETGANLVTLKARAFTKNHDGSKLSSLDAFIPKNYK</sequence>
<keyword evidence="2" id="KW-0812">Transmembrane</keyword>
<feature type="compositionally biased region" description="Basic and acidic residues" evidence="1">
    <location>
        <begin position="395"/>
        <end position="409"/>
    </location>
</feature>
<evidence type="ECO:0000313" key="4">
    <source>
        <dbReference type="EMBL" id="BBM87824.1"/>
    </source>
</evidence>
<feature type="domain" description="FHA" evidence="3">
    <location>
        <begin position="24"/>
        <end position="73"/>
    </location>
</feature>
<feature type="domain" description="FHA" evidence="3">
    <location>
        <begin position="130"/>
        <end position="179"/>
    </location>
</feature>
<evidence type="ECO:0000259" key="3">
    <source>
        <dbReference type="PROSITE" id="PS50006"/>
    </source>
</evidence>
<keyword evidence="5" id="KW-1185">Reference proteome</keyword>
<protein>
    <submittedName>
        <fullName evidence="4">Cytochrome c554</fullName>
    </submittedName>
</protein>
<feature type="transmembrane region" description="Helical" evidence="2">
    <location>
        <begin position="256"/>
        <end position="276"/>
    </location>
</feature>
<dbReference type="KEGG" id="uam:UABAM_06239"/>
<accession>A0A5S9ITU2</accession>
<dbReference type="PANTHER" id="PTHR23308">
    <property type="entry name" value="NUCLEAR INHIBITOR OF PROTEIN PHOSPHATASE-1"/>
    <property type="match status" value="1"/>
</dbReference>
<keyword evidence="2" id="KW-1133">Transmembrane helix</keyword>
<gene>
    <name evidence="4" type="ORF">UABAM_06239</name>
</gene>
<dbReference type="OrthoDB" id="257578at2"/>
<keyword evidence="2" id="KW-0472">Membrane</keyword>
<dbReference type="SMART" id="SM00240">
    <property type="entry name" value="FHA"/>
    <property type="match status" value="2"/>
</dbReference>
<dbReference type="SUPFAM" id="SSF49879">
    <property type="entry name" value="SMAD/FHA domain"/>
    <property type="match status" value="2"/>
</dbReference>
<feature type="compositionally biased region" description="Basic and acidic residues" evidence="1">
    <location>
        <begin position="438"/>
        <end position="485"/>
    </location>
</feature>
<dbReference type="Pfam" id="PF00498">
    <property type="entry name" value="FHA"/>
    <property type="match status" value="2"/>
</dbReference>
<proteinExistence type="predicted"/>
<name>A0A5S9ITU2_UABAM</name>
<dbReference type="Gene3D" id="1.10.1130.10">
    <property type="entry name" value="Flavocytochrome C3, Chain A"/>
    <property type="match status" value="1"/>
</dbReference>
<feature type="compositionally biased region" description="Pro residues" evidence="1">
    <location>
        <begin position="217"/>
        <end position="226"/>
    </location>
</feature>
<feature type="compositionally biased region" description="Low complexity" evidence="1">
    <location>
        <begin position="294"/>
        <end position="332"/>
    </location>
</feature>
<dbReference type="AlphaFoldDB" id="A0A5S9ITU2"/>
<evidence type="ECO:0000313" key="5">
    <source>
        <dbReference type="Proteomes" id="UP000326354"/>
    </source>
</evidence>
<dbReference type="InterPro" id="IPR008984">
    <property type="entry name" value="SMAD_FHA_dom_sf"/>
</dbReference>
<evidence type="ECO:0000256" key="2">
    <source>
        <dbReference type="SAM" id="Phobius"/>
    </source>
</evidence>
<dbReference type="PROSITE" id="PS50006">
    <property type="entry name" value="FHA_DOMAIN"/>
    <property type="match status" value="2"/>
</dbReference>
<dbReference type="EMBL" id="AP019860">
    <property type="protein sequence ID" value="BBM87824.1"/>
    <property type="molecule type" value="Genomic_DNA"/>
</dbReference>
<dbReference type="Gene3D" id="2.60.200.20">
    <property type="match status" value="2"/>
</dbReference>
<organism evidence="4 5">
    <name type="scientific">Uabimicrobium amorphum</name>
    <dbReference type="NCBI Taxonomy" id="2596890"/>
    <lineage>
        <taxon>Bacteria</taxon>
        <taxon>Pseudomonadati</taxon>
        <taxon>Planctomycetota</taxon>
        <taxon>Candidatus Uabimicrobiia</taxon>
        <taxon>Candidatus Uabimicrobiales</taxon>
        <taxon>Candidatus Uabimicrobiaceae</taxon>
        <taxon>Candidatus Uabimicrobium</taxon>
    </lineage>
</organism>
<dbReference type="Pfam" id="PF13435">
    <property type="entry name" value="Cytochrome_C554"/>
    <property type="match status" value="1"/>
</dbReference>
<evidence type="ECO:0000256" key="1">
    <source>
        <dbReference type="SAM" id="MobiDB-lite"/>
    </source>
</evidence>